<evidence type="ECO:0000313" key="4">
    <source>
        <dbReference type="Proteomes" id="UP001059041"/>
    </source>
</evidence>
<dbReference type="AlphaFoldDB" id="A0A9W7X2Q4"/>
<reference evidence="3" key="1">
    <citation type="submission" date="2021-02" db="EMBL/GenBank/DDBJ databases">
        <title>Comparative genomics reveals that relaxation of natural selection precedes convergent phenotypic evolution of cavefish.</title>
        <authorList>
            <person name="Peng Z."/>
        </authorList>
    </citation>
    <scope>NUCLEOTIDE SEQUENCE</scope>
    <source>
        <tissue evidence="3">Muscle</tissue>
    </source>
</reference>
<evidence type="ECO:0000313" key="3">
    <source>
        <dbReference type="EMBL" id="KAI7812933.1"/>
    </source>
</evidence>
<proteinExistence type="predicted"/>
<feature type="coiled-coil region" evidence="1">
    <location>
        <begin position="100"/>
        <end position="155"/>
    </location>
</feature>
<sequence length="338" mass="37355">MHSGNSEKAASLRKRTLSRGMSEDESLRHIIREAEETNRYLSRNDSRCGSLKRGQRKESLGEEDLLIEKVEMVEQRADYELCLQEMRALELQQEARLFQVDCLQDALEGAEEMLSEAQREARAVTMELERERDARRKLEDMVASLMQEMEVLKEERNSVSVFPVNDLVGDQTQGVVDISAVFSGTSVDGDISSEGMSTVAYCPAATETSSKAALGFKSGHTELFQARHAGPIWLQDAPDGTSVDQEASLISDTESSPLNLNRSSTLQLEKVIDPTVHFNQKCEAHDRDDNDESSGYEDAPSEFSPTPSTPDGVLLEGDNYMGGNESDSSRNADSCALS</sequence>
<accession>A0A9W7X2Q4</accession>
<dbReference type="OrthoDB" id="8896680at2759"/>
<feature type="compositionally biased region" description="Polar residues" evidence="2">
    <location>
        <begin position="325"/>
        <end position="338"/>
    </location>
</feature>
<protein>
    <submittedName>
        <fullName evidence="3">Leucine-rich repeat flightless-interacting protein 1-like</fullName>
    </submittedName>
</protein>
<dbReference type="EMBL" id="JAFHDT010000002">
    <property type="protein sequence ID" value="KAI7812933.1"/>
    <property type="molecule type" value="Genomic_DNA"/>
</dbReference>
<dbReference type="Gene3D" id="1.20.5.4090">
    <property type="match status" value="1"/>
</dbReference>
<feature type="region of interest" description="Disordered" evidence="2">
    <location>
        <begin position="285"/>
        <end position="338"/>
    </location>
</feature>
<keyword evidence="4" id="KW-1185">Reference proteome</keyword>
<keyword evidence="1" id="KW-0175">Coiled coil</keyword>
<dbReference type="Proteomes" id="UP001059041">
    <property type="component" value="Linkage Group LG2"/>
</dbReference>
<evidence type="ECO:0000256" key="2">
    <source>
        <dbReference type="SAM" id="MobiDB-lite"/>
    </source>
</evidence>
<organism evidence="3 4">
    <name type="scientific">Triplophysa rosa</name>
    <name type="common">Cave loach</name>
    <dbReference type="NCBI Taxonomy" id="992332"/>
    <lineage>
        <taxon>Eukaryota</taxon>
        <taxon>Metazoa</taxon>
        <taxon>Chordata</taxon>
        <taxon>Craniata</taxon>
        <taxon>Vertebrata</taxon>
        <taxon>Euteleostomi</taxon>
        <taxon>Actinopterygii</taxon>
        <taxon>Neopterygii</taxon>
        <taxon>Teleostei</taxon>
        <taxon>Ostariophysi</taxon>
        <taxon>Cypriniformes</taxon>
        <taxon>Nemacheilidae</taxon>
        <taxon>Triplophysa</taxon>
    </lineage>
</organism>
<feature type="region of interest" description="Disordered" evidence="2">
    <location>
        <begin position="1"/>
        <end position="28"/>
    </location>
</feature>
<name>A0A9W7X2Q4_TRIRA</name>
<comment type="caution">
    <text evidence="3">The sequence shown here is derived from an EMBL/GenBank/DDBJ whole genome shotgun (WGS) entry which is preliminary data.</text>
</comment>
<evidence type="ECO:0000256" key="1">
    <source>
        <dbReference type="SAM" id="Coils"/>
    </source>
</evidence>
<gene>
    <name evidence="3" type="ORF">IRJ41_012367</name>
</gene>